<dbReference type="Proteomes" id="UP000325516">
    <property type="component" value="Chromosome"/>
</dbReference>
<evidence type="ECO:0000313" key="2">
    <source>
        <dbReference type="EMBL" id="QEW02584.1"/>
    </source>
</evidence>
<keyword evidence="3" id="KW-1185">Reference proteome</keyword>
<accession>A0A5J6L260</accession>
<dbReference type="InterPro" id="IPR021373">
    <property type="entry name" value="DUF2993"/>
</dbReference>
<gene>
    <name evidence="2" type="ORF">F6J85_05350</name>
</gene>
<evidence type="ECO:0000256" key="1">
    <source>
        <dbReference type="SAM" id="Phobius"/>
    </source>
</evidence>
<organism evidence="2 3">
    <name type="scientific">Microbacterium lushaniae</name>
    <dbReference type="NCBI Taxonomy" id="2614639"/>
    <lineage>
        <taxon>Bacteria</taxon>
        <taxon>Bacillati</taxon>
        <taxon>Actinomycetota</taxon>
        <taxon>Actinomycetes</taxon>
        <taxon>Micrococcales</taxon>
        <taxon>Microbacteriaceae</taxon>
        <taxon>Microbacterium</taxon>
    </lineage>
</organism>
<dbReference type="EMBL" id="CP044232">
    <property type="protein sequence ID" value="QEW02584.1"/>
    <property type="molecule type" value="Genomic_DNA"/>
</dbReference>
<proteinExistence type="predicted"/>
<name>A0A5J6L260_9MICO</name>
<feature type="transmembrane region" description="Helical" evidence="1">
    <location>
        <begin position="24"/>
        <end position="44"/>
    </location>
</feature>
<dbReference type="Pfam" id="PF11209">
    <property type="entry name" value="LmeA"/>
    <property type="match status" value="1"/>
</dbReference>
<protein>
    <submittedName>
        <fullName evidence="2">DUF2993 domain-containing protein</fullName>
    </submittedName>
</protein>
<keyword evidence="1" id="KW-0812">Transmembrane</keyword>
<dbReference type="RefSeq" id="WP_150924150.1">
    <property type="nucleotide sequence ID" value="NZ_CP044232.1"/>
</dbReference>
<reference evidence="3" key="1">
    <citation type="submission" date="2019-09" db="EMBL/GenBank/DDBJ databases">
        <title>Mumia zhuanghuii sp. nov. isolated from the intestinal contents of plateau pika (Ochotona curzoniae) in the Qinghai-Tibet plateau of China.</title>
        <authorList>
            <person name="Tian Z."/>
        </authorList>
    </citation>
    <scope>NUCLEOTIDE SEQUENCE [LARGE SCALE GENOMIC DNA]</scope>
    <source>
        <strain evidence="3">L-031</strain>
    </source>
</reference>
<dbReference type="KEGG" id="mlz:F6J85_05350"/>
<keyword evidence="1" id="KW-0472">Membrane</keyword>
<keyword evidence="1" id="KW-1133">Transmembrane helix</keyword>
<evidence type="ECO:0000313" key="3">
    <source>
        <dbReference type="Proteomes" id="UP000325516"/>
    </source>
</evidence>
<dbReference type="AlphaFoldDB" id="A0A5J6L260"/>
<sequence length="268" mass="27615">MGDAAPTLPFPAEEQRPRRRSRRWPWIVTLVIVLALVAAAAVGAEALARGAVQTGVRQIVVTQLDLPADQEVDVEVDGLVLPQLLSGRLDRITVASDDVALGPVTGDVHVALTEVPLSADAAAGPGTATVRLDEEQLRSLLATIDGFPADTLGIAAPDLTIGTELSVFGAAFPIGVALLPGAAEGDLTLTPTRFTLGETDVDADALRAQFGGVADAVLRTWDVCIAEHLPAALTLTSVQVDGDTLVAGFDIDGALVIDPDLRAAGSCP</sequence>